<dbReference type="EMBL" id="SDGY01000001">
    <property type="protein sequence ID" value="TYC47426.1"/>
    <property type="molecule type" value="Genomic_DNA"/>
</dbReference>
<dbReference type="GO" id="GO:0005886">
    <property type="term" value="C:plasma membrane"/>
    <property type="evidence" value="ECO:0007669"/>
    <property type="project" value="UniProtKB-SubCell"/>
</dbReference>
<dbReference type="AlphaFoldDB" id="A0A6P2CNI4"/>
<evidence type="ECO:0000256" key="1">
    <source>
        <dbReference type="ARBA" id="ARBA00004651"/>
    </source>
</evidence>
<dbReference type="InterPro" id="IPR017039">
    <property type="entry name" value="Virul_fac_BrkB"/>
</dbReference>
<comment type="caution">
    <text evidence="7">The sequence shown here is derived from an EMBL/GenBank/DDBJ whole genome shotgun (WGS) entry which is preliminary data.</text>
</comment>
<gene>
    <name evidence="7" type="ORF">ESZ47_04615</name>
</gene>
<dbReference type="Pfam" id="PF03631">
    <property type="entry name" value="Virul_fac_BrkB"/>
    <property type="match status" value="1"/>
</dbReference>
<protein>
    <submittedName>
        <fullName evidence="7">YihY/virulence factor BrkB family protein</fullName>
    </submittedName>
</protein>
<feature type="transmembrane region" description="Helical" evidence="6">
    <location>
        <begin position="97"/>
        <end position="116"/>
    </location>
</feature>
<keyword evidence="8" id="KW-1185">Reference proteome</keyword>
<keyword evidence="2" id="KW-1003">Cell membrane</keyword>
<keyword evidence="3 6" id="KW-0812">Transmembrane</keyword>
<dbReference type="Proteomes" id="UP000442244">
    <property type="component" value="Unassembled WGS sequence"/>
</dbReference>
<feature type="transmembrane region" description="Helical" evidence="6">
    <location>
        <begin position="137"/>
        <end position="162"/>
    </location>
</feature>
<evidence type="ECO:0000256" key="4">
    <source>
        <dbReference type="ARBA" id="ARBA00022989"/>
    </source>
</evidence>
<feature type="transmembrane region" description="Helical" evidence="6">
    <location>
        <begin position="245"/>
        <end position="270"/>
    </location>
</feature>
<name>A0A6P2CNI4_9LACO</name>
<evidence type="ECO:0000256" key="6">
    <source>
        <dbReference type="SAM" id="Phobius"/>
    </source>
</evidence>
<evidence type="ECO:0000313" key="7">
    <source>
        <dbReference type="EMBL" id="TYC47426.1"/>
    </source>
</evidence>
<keyword evidence="5 6" id="KW-0472">Membrane</keyword>
<feature type="transmembrane region" description="Helical" evidence="6">
    <location>
        <begin position="37"/>
        <end position="61"/>
    </location>
</feature>
<keyword evidence="4 6" id="KW-1133">Transmembrane helix</keyword>
<dbReference type="PANTHER" id="PTHR30213:SF0">
    <property type="entry name" value="UPF0761 MEMBRANE PROTEIN YIHY"/>
    <property type="match status" value="1"/>
</dbReference>
<reference evidence="7 8" key="1">
    <citation type="submission" date="2019-01" db="EMBL/GenBank/DDBJ databases">
        <title>Leuconostoc litchii sp. nov., a novel lactic acid bacterium isolated from lychee.</title>
        <authorList>
            <person name="Wang L.-T."/>
        </authorList>
    </citation>
    <scope>NUCLEOTIDE SEQUENCE [LARGE SCALE GENOMIC DNA]</scope>
    <source>
        <strain evidence="7 8">MB7</strain>
    </source>
</reference>
<evidence type="ECO:0000313" key="8">
    <source>
        <dbReference type="Proteomes" id="UP000442244"/>
    </source>
</evidence>
<evidence type="ECO:0000256" key="5">
    <source>
        <dbReference type="ARBA" id="ARBA00023136"/>
    </source>
</evidence>
<proteinExistence type="predicted"/>
<dbReference type="OrthoDB" id="9775903at2"/>
<dbReference type="PANTHER" id="PTHR30213">
    <property type="entry name" value="INNER MEMBRANE PROTEIN YHJD"/>
    <property type="match status" value="1"/>
</dbReference>
<feature type="transmembrane region" description="Helical" evidence="6">
    <location>
        <begin position="206"/>
        <end position="225"/>
    </location>
</feature>
<evidence type="ECO:0000256" key="3">
    <source>
        <dbReference type="ARBA" id="ARBA00022692"/>
    </source>
</evidence>
<organism evidence="7 8">
    <name type="scientific">Leuconostoc litchii</name>
    <dbReference type="NCBI Taxonomy" id="1981069"/>
    <lineage>
        <taxon>Bacteria</taxon>
        <taxon>Bacillati</taxon>
        <taxon>Bacillota</taxon>
        <taxon>Bacilli</taxon>
        <taxon>Lactobacillales</taxon>
        <taxon>Lactobacillaceae</taxon>
        <taxon>Leuconostoc</taxon>
    </lineage>
</organism>
<dbReference type="PIRSF" id="PIRSF035875">
    <property type="entry name" value="RNase_BN"/>
    <property type="match status" value="1"/>
</dbReference>
<evidence type="ECO:0000256" key="2">
    <source>
        <dbReference type="ARBA" id="ARBA00022475"/>
    </source>
</evidence>
<comment type="subcellular location">
    <subcellularLocation>
        <location evidence="1">Cell membrane</location>
        <topology evidence="1">Multi-pass membrane protein</topology>
    </subcellularLocation>
</comment>
<accession>A0A6P2CNI4</accession>
<feature type="transmembrane region" description="Helical" evidence="6">
    <location>
        <begin position="182"/>
        <end position="199"/>
    </location>
</feature>
<dbReference type="RefSeq" id="WP_148605178.1">
    <property type="nucleotide sequence ID" value="NZ_BSUV01000001.1"/>
</dbReference>
<sequence length="286" mass="32728">MNKKIINKWRTLDARLKMSTLMTFFTRSQIGYVGPTFAYYALLTVFPILMGAALIVSFTSISTDDLLTMMRNTLPNNIENIVVPIMKSVLSSKSTSLLSFTVLFTLWSVSRVIAVFRQSFNAIADVKEHINSVFTRAFSFIWLLFIITIFALLMIGGNILTIVMQHLPYSNWTGFLQHQTRWFIWLGMWLALAMMNFFLPAKGARAPLRFVVVGSFLELVMLNLLNKGFTFYAQFALGKYDFYQSVSSMIAMLIWLNLIATILVIGYVVIKWLSVINWRKKDVSGQ</sequence>